<evidence type="ECO:0000256" key="1">
    <source>
        <dbReference type="ARBA" id="ARBA00022729"/>
    </source>
</evidence>
<protein>
    <recommendedName>
        <fullName evidence="5">Bacterial OB-fold domain-containing protein</fullName>
    </recommendedName>
</protein>
<keyword evidence="1 2" id="KW-0732">Signal</keyword>
<dbReference type="NCBIfam" id="NF033674">
    <property type="entry name" value="stress_OB_fold"/>
    <property type="match status" value="1"/>
</dbReference>
<dbReference type="Proteomes" id="UP000005341">
    <property type="component" value="Unassembled WGS sequence"/>
</dbReference>
<dbReference type="SUPFAM" id="SSF101756">
    <property type="entry name" value="Hypothetical protein YgiW"/>
    <property type="match status" value="1"/>
</dbReference>
<dbReference type="InterPro" id="IPR005220">
    <property type="entry name" value="CarO-like"/>
</dbReference>
<dbReference type="AlphaFoldDB" id="A0A828PKG5"/>
<feature type="chain" id="PRO_5032734780" description="Bacterial OB-fold domain-containing protein" evidence="2">
    <location>
        <begin position="21"/>
        <end position="124"/>
    </location>
</feature>
<dbReference type="PROSITE" id="PS51257">
    <property type="entry name" value="PROKAR_LIPOPROTEIN"/>
    <property type="match status" value="1"/>
</dbReference>
<dbReference type="EMBL" id="ADOG01000017">
    <property type="protein sequence ID" value="EFM91753.1"/>
    <property type="molecule type" value="Genomic_DNA"/>
</dbReference>
<organism evidence="3 4">
    <name type="scientific">Actinobacillus pleuropneumoniae serovar 6 str. Femo</name>
    <dbReference type="NCBI Taxonomy" id="754256"/>
    <lineage>
        <taxon>Bacteria</taxon>
        <taxon>Pseudomonadati</taxon>
        <taxon>Pseudomonadota</taxon>
        <taxon>Gammaproteobacteria</taxon>
        <taxon>Pasteurellales</taxon>
        <taxon>Pasteurellaceae</taxon>
        <taxon>Actinobacillus</taxon>
    </lineage>
</organism>
<dbReference type="Pfam" id="PF04076">
    <property type="entry name" value="BOF"/>
    <property type="match status" value="1"/>
</dbReference>
<dbReference type="RefSeq" id="WP_005608266.1">
    <property type="nucleotide sequence ID" value="NZ_ADOG01000017.1"/>
</dbReference>
<accession>A0A828PKG5</accession>
<evidence type="ECO:0000256" key="2">
    <source>
        <dbReference type="SAM" id="SignalP"/>
    </source>
</evidence>
<reference evidence="3 4" key="1">
    <citation type="journal article" date="2010" name="J. Bacteriol.">
        <title>Comparative genomic characterization of Actinobacillus pleuropneumoniae.</title>
        <authorList>
            <person name="Xu Z."/>
            <person name="Chen X."/>
            <person name="Li L."/>
            <person name="Li T."/>
            <person name="Wang S."/>
            <person name="Chen H."/>
            <person name="Zhou R."/>
        </authorList>
    </citation>
    <scope>NUCLEOTIDE SEQUENCE [LARGE SCALE GENOMIC DNA]</scope>
    <source>
        <strain evidence="3 4">Femo</strain>
    </source>
</reference>
<dbReference type="PANTHER" id="PTHR36571">
    <property type="entry name" value="PROTEIN YGIW"/>
    <property type="match status" value="1"/>
</dbReference>
<feature type="signal peptide" evidence="2">
    <location>
        <begin position="1"/>
        <end position="20"/>
    </location>
</feature>
<evidence type="ECO:0000313" key="4">
    <source>
        <dbReference type="Proteomes" id="UP000005341"/>
    </source>
</evidence>
<sequence length="124" mass="13699">MQFIKKILVLTTLATATLLAACSTKNETVQNQTFGANTANTVTIAQAKSLHDDSRVVLQGKIQRQVDGDEYIFANSTGNIKIEIDDHVWKGLDVTPNDTIRIQGKLDKETFDSSIDVYSVEKVQ</sequence>
<evidence type="ECO:0000313" key="3">
    <source>
        <dbReference type="EMBL" id="EFM91753.1"/>
    </source>
</evidence>
<dbReference type="Gene3D" id="2.40.50.200">
    <property type="entry name" value="Bacterial OB-fold"/>
    <property type="match status" value="1"/>
</dbReference>
<dbReference type="PANTHER" id="PTHR36571:SF1">
    <property type="entry name" value="PROTEIN YGIW"/>
    <property type="match status" value="1"/>
</dbReference>
<proteinExistence type="predicted"/>
<dbReference type="InterPro" id="IPR036700">
    <property type="entry name" value="BOBF_sf"/>
</dbReference>
<evidence type="ECO:0008006" key="5">
    <source>
        <dbReference type="Google" id="ProtNLM"/>
    </source>
</evidence>
<gene>
    <name evidence="3" type="ORF">appser6_12110</name>
</gene>
<comment type="caution">
    <text evidence="3">The sequence shown here is derived from an EMBL/GenBank/DDBJ whole genome shotgun (WGS) entry which is preliminary data.</text>
</comment>
<name>A0A828PKG5_ACTPL</name>